<dbReference type="Proteomes" id="UP000518266">
    <property type="component" value="Unassembled WGS sequence"/>
</dbReference>
<sequence length="78" mass="8590">MATKALSTNSVPLQEYRSISSCTAGASTKVPMPEPDMASPYASACLRPKSKRAETESDIRDTERTLQENIGNVWRKKT</sequence>
<name>A0A7J5YU71_DISMA</name>
<gene>
    <name evidence="1" type="ORF">F7725_013698</name>
</gene>
<accession>A0A7J5YU71</accession>
<comment type="caution">
    <text evidence="1">The sequence shown here is derived from an EMBL/GenBank/DDBJ whole genome shotgun (WGS) entry which is preliminary data.</text>
</comment>
<organism evidence="1 2">
    <name type="scientific">Dissostichus mawsoni</name>
    <name type="common">Antarctic cod</name>
    <dbReference type="NCBI Taxonomy" id="36200"/>
    <lineage>
        <taxon>Eukaryota</taxon>
        <taxon>Metazoa</taxon>
        <taxon>Chordata</taxon>
        <taxon>Craniata</taxon>
        <taxon>Vertebrata</taxon>
        <taxon>Euteleostomi</taxon>
        <taxon>Actinopterygii</taxon>
        <taxon>Neopterygii</taxon>
        <taxon>Teleostei</taxon>
        <taxon>Neoteleostei</taxon>
        <taxon>Acanthomorphata</taxon>
        <taxon>Eupercaria</taxon>
        <taxon>Perciformes</taxon>
        <taxon>Notothenioidei</taxon>
        <taxon>Nototheniidae</taxon>
        <taxon>Dissostichus</taxon>
    </lineage>
</organism>
<proteinExistence type="predicted"/>
<protein>
    <submittedName>
        <fullName evidence="1">Uncharacterized protein</fullName>
    </submittedName>
</protein>
<evidence type="ECO:0000313" key="1">
    <source>
        <dbReference type="EMBL" id="KAF3853010.1"/>
    </source>
</evidence>
<evidence type="ECO:0000313" key="2">
    <source>
        <dbReference type="Proteomes" id="UP000518266"/>
    </source>
</evidence>
<keyword evidence="2" id="KW-1185">Reference proteome</keyword>
<reference evidence="1 2" key="1">
    <citation type="submission" date="2020-03" db="EMBL/GenBank/DDBJ databases">
        <title>Dissostichus mawsoni Genome sequencing and assembly.</title>
        <authorList>
            <person name="Park H."/>
        </authorList>
    </citation>
    <scope>NUCLEOTIDE SEQUENCE [LARGE SCALE GENOMIC DNA]</scope>
    <source>
        <strain evidence="1">DM0001</strain>
        <tissue evidence="1">Muscle</tissue>
    </source>
</reference>
<dbReference type="EMBL" id="JAAKFY010000008">
    <property type="protein sequence ID" value="KAF3853010.1"/>
    <property type="molecule type" value="Genomic_DNA"/>
</dbReference>
<dbReference type="AlphaFoldDB" id="A0A7J5YU71"/>